<comment type="function">
    <text evidence="8">Catalyzes the deamination of adenosine to inosine at the wobble position 34 of tRNA(Arg2).</text>
</comment>
<keyword evidence="6 8" id="KW-0862">Zinc</keyword>
<dbReference type="InterPro" id="IPR058535">
    <property type="entry name" value="MafB19-deam"/>
</dbReference>
<evidence type="ECO:0000256" key="5">
    <source>
        <dbReference type="ARBA" id="ARBA00022801"/>
    </source>
</evidence>
<keyword evidence="5 8" id="KW-0378">Hydrolase</keyword>
<feature type="binding site" evidence="8">
    <location>
        <position position="50"/>
    </location>
    <ligand>
        <name>Zn(2+)</name>
        <dbReference type="ChEBI" id="CHEBI:29105"/>
        <note>catalytic</note>
    </ligand>
</feature>
<sequence length="149" mass="16889">MVDFLKIAKEEAKMAMKKGEIPVGAVIVLDDKIIGRAHNLKETLNDSTAHAEILAIKEASKFIGDWRLNRAEMYVTLEPCPMCAGAIIQSRISKVYIGTFNKDMGACGSVIDVTDNKWLNSFVSTKWLYDKECSDIMLEFFCQRRNKYK</sequence>
<feature type="binding site" evidence="8">
    <location>
        <position position="83"/>
    </location>
    <ligand>
        <name>Zn(2+)</name>
        <dbReference type="ChEBI" id="CHEBI:29105"/>
        <note>catalytic</note>
    </ligand>
</feature>
<dbReference type="PANTHER" id="PTHR11079">
    <property type="entry name" value="CYTOSINE DEAMINASE FAMILY MEMBER"/>
    <property type="match status" value="1"/>
</dbReference>
<dbReference type="GO" id="GO:0002100">
    <property type="term" value="P:tRNA wobble adenosine to inosine editing"/>
    <property type="evidence" value="ECO:0007669"/>
    <property type="project" value="UniProtKB-UniRule"/>
</dbReference>
<evidence type="ECO:0000259" key="9">
    <source>
        <dbReference type="PROSITE" id="PS51747"/>
    </source>
</evidence>
<dbReference type="GO" id="GO:0008270">
    <property type="term" value="F:zinc ion binding"/>
    <property type="evidence" value="ECO:0007669"/>
    <property type="project" value="UniProtKB-UniRule"/>
</dbReference>
<dbReference type="PROSITE" id="PS51747">
    <property type="entry name" value="CYT_DCMP_DEAMINASES_2"/>
    <property type="match status" value="1"/>
</dbReference>
<evidence type="ECO:0000313" key="12">
    <source>
        <dbReference type="EMBL" id="MBF7808232.1"/>
    </source>
</evidence>
<dbReference type="Proteomes" id="UP000821656">
    <property type="component" value="Unassembled WGS sequence"/>
</dbReference>
<comment type="cofactor">
    <cofactor evidence="8">
        <name>Zn(2+)</name>
        <dbReference type="ChEBI" id="CHEBI:29105"/>
    </cofactor>
    <text evidence="8">Binds 1 zinc ion per subunit.</text>
</comment>
<evidence type="ECO:0000313" key="16">
    <source>
        <dbReference type="Proteomes" id="UP000031866"/>
    </source>
</evidence>
<feature type="domain" description="CMP/dCMP-type deaminase" evidence="9">
    <location>
        <begin position="1"/>
        <end position="110"/>
    </location>
</feature>
<evidence type="ECO:0000256" key="8">
    <source>
        <dbReference type="HAMAP-Rule" id="MF_00972"/>
    </source>
</evidence>
<evidence type="ECO:0000313" key="18">
    <source>
        <dbReference type="Proteomes" id="UP000190973"/>
    </source>
</evidence>
<dbReference type="Gene3D" id="3.40.140.10">
    <property type="entry name" value="Cytidine Deaminase, domain 2"/>
    <property type="match status" value="1"/>
</dbReference>
<comment type="subunit">
    <text evidence="2 8">Homodimer.</text>
</comment>
<dbReference type="EMBL" id="JABSXK010000001">
    <property type="protein sequence ID" value="NRV09116.1"/>
    <property type="molecule type" value="Genomic_DNA"/>
</dbReference>
<keyword evidence="4 8" id="KW-0479">Metal-binding</keyword>
<evidence type="ECO:0000256" key="1">
    <source>
        <dbReference type="ARBA" id="ARBA00010669"/>
    </source>
</evidence>
<evidence type="ECO:0000313" key="10">
    <source>
        <dbReference type="EMBL" id="AJH02133.1"/>
    </source>
</evidence>
<dbReference type="OMA" id="QARECTH"/>
<dbReference type="InterPro" id="IPR016192">
    <property type="entry name" value="APOBEC/CMP_deaminase_Zn-bd"/>
</dbReference>
<evidence type="ECO:0000313" key="14">
    <source>
        <dbReference type="EMBL" id="OOM62291.1"/>
    </source>
</evidence>
<name>A0A0B5QVZ0_CLOBE</name>
<comment type="similarity">
    <text evidence="1">Belongs to the cytidine and deoxycytidylate deaminase family. ADAT2 subfamily.</text>
</comment>
<dbReference type="GeneID" id="66347897"/>
<dbReference type="KEGG" id="cbei:LF65_05626"/>
<reference evidence="10" key="2">
    <citation type="submission" date="2016-02" db="EMBL/GenBank/DDBJ databases">
        <title>Genome sequence of Clostridium beijerinckii strain 59B.</title>
        <authorList>
            <person name="Little G.T."/>
            <person name="Minton N.P."/>
        </authorList>
    </citation>
    <scope>NUCLEOTIDE SEQUENCE</scope>
    <source>
        <strain evidence="10">NCIMB 14988</strain>
    </source>
</reference>
<reference evidence="16" key="1">
    <citation type="submission" date="2014-12" db="EMBL/GenBank/DDBJ databases">
        <title>Genome sequence of Clostridium beijerinckii strain 59B.</title>
        <authorList>
            <person name="Little G.T."/>
            <person name="Minton N.P."/>
        </authorList>
    </citation>
    <scope>NUCLEOTIDE SEQUENCE [LARGE SCALE GENOMIC DNA]</scope>
    <source>
        <strain evidence="16">59B</strain>
    </source>
</reference>
<dbReference type="PANTHER" id="PTHR11079:SF202">
    <property type="entry name" value="TRNA-SPECIFIC ADENOSINE DEAMINASE"/>
    <property type="match status" value="1"/>
</dbReference>
<dbReference type="EMBL" id="JABAGV010000026">
    <property type="protein sequence ID" value="MBC2475378.1"/>
    <property type="molecule type" value="Genomic_DNA"/>
</dbReference>
<evidence type="ECO:0000256" key="3">
    <source>
        <dbReference type="ARBA" id="ARBA00022694"/>
    </source>
</evidence>
<evidence type="ECO:0000256" key="2">
    <source>
        <dbReference type="ARBA" id="ARBA00011738"/>
    </source>
</evidence>
<feature type="active site" description="Proton donor" evidence="8">
    <location>
        <position position="52"/>
    </location>
</feature>
<reference evidence="11" key="5">
    <citation type="submission" date="2020-04" db="EMBL/GenBank/DDBJ databases">
        <authorList>
            <person name="Brown S."/>
        </authorList>
    </citation>
    <scope>NUCLEOTIDE SEQUENCE</scope>
    <source>
        <strain evidence="11">DJ015</strain>
    </source>
</reference>
<dbReference type="CDD" id="cd01285">
    <property type="entry name" value="nucleoside_deaminase"/>
    <property type="match status" value="1"/>
</dbReference>
<dbReference type="InterPro" id="IPR016193">
    <property type="entry name" value="Cytidine_deaminase-like"/>
</dbReference>
<dbReference type="PROSITE" id="PS00903">
    <property type="entry name" value="CYT_DCMP_DEAMINASES_1"/>
    <property type="match status" value="1"/>
</dbReference>
<dbReference type="GO" id="GO:0052717">
    <property type="term" value="F:tRNA-specific adenosine-34 deaminase activity"/>
    <property type="evidence" value="ECO:0007669"/>
    <property type="project" value="UniProtKB-UniRule"/>
</dbReference>
<dbReference type="RefSeq" id="WP_012061157.1">
    <property type="nucleotide sequence ID" value="NZ_BKAK01000011.1"/>
</dbReference>
<keyword evidence="3 8" id="KW-0819">tRNA processing</keyword>
<accession>A0A0B5QVZ0</accession>
<evidence type="ECO:0000313" key="13">
    <source>
        <dbReference type="EMBL" id="NRV09116.1"/>
    </source>
</evidence>
<dbReference type="HAMAP" id="MF_00972">
    <property type="entry name" value="tRNA_aden_deaminase"/>
    <property type="match status" value="1"/>
</dbReference>
<proteinExistence type="inferred from homology"/>
<dbReference type="EC" id="3.5.4.33" evidence="8"/>
<reference evidence="14 18" key="3">
    <citation type="submission" date="2016-05" db="EMBL/GenBank/DDBJ databases">
        <title>Microbial solvent formation.</title>
        <authorList>
            <person name="Poehlein A."/>
            <person name="Montoya Solano J.D."/>
            <person name="Flitsch S."/>
            <person name="Krabben P."/>
            <person name="Duerre P."/>
            <person name="Daniel R."/>
        </authorList>
    </citation>
    <scope>NUCLEOTIDE SEQUENCE [LARGE SCALE GENOMIC DNA]</scope>
    <source>
        <strain evidence="14 18">DSM 53</strain>
    </source>
</reference>
<reference evidence="13" key="6">
    <citation type="submission" date="2020-05" db="EMBL/GenBank/DDBJ databases">
        <title>Genomic insights into acetone-butanol-ethanol (ABE) fermentation by sequencing solventogenic clostridia strains.</title>
        <authorList>
            <person name="Brown S."/>
        </authorList>
    </citation>
    <scope>NUCLEOTIDE SEQUENCE</scope>
    <source>
        <strain evidence="13">DJ126</strain>
    </source>
</reference>
<dbReference type="InterPro" id="IPR028883">
    <property type="entry name" value="tRNA_aden_deaminase"/>
</dbReference>
<organism evidence="10 16">
    <name type="scientific">Clostridium beijerinckii</name>
    <name type="common">Clostridium MP</name>
    <dbReference type="NCBI Taxonomy" id="1520"/>
    <lineage>
        <taxon>Bacteria</taxon>
        <taxon>Bacillati</taxon>
        <taxon>Bacillota</taxon>
        <taxon>Clostridia</taxon>
        <taxon>Eubacteriales</taxon>
        <taxon>Clostridiaceae</taxon>
        <taxon>Clostridium</taxon>
    </lineage>
</organism>
<protein>
    <recommendedName>
        <fullName evidence="8">tRNA-specific adenosine deaminase</fullName>
        <ecNumber evidence="8">3.5.4.33</ecNumber>
    </recommendedName>
</protein>
<evidence type="ECO:0000313" key="11">
    <source>
        <dbReference type="EMBL" id="MBC2475378.1"/>
    </source>
</evidence>
<feature type="binding site" evidence="8">
    <location>
        <position position="80"/>
    </location>
    <ligand>
        <name>Zn(2+)</name>
        <dbReference type="ChEBI" id="CHEBI:29105"/>
        <note>catalytic</note>
    </ligand>
</feature>
<evidence type="ECO:0000256" key="7">
    <source>
        <dbReference type="ARBA" id="ARBA00048045"/>
    </source>
</evidence>
<dbReference type="Pfam" id="PF14437">
    <property type="entry name" value="MafB19-deam"/>
    <property type="match status" value="1"/>
</dbReference>
<dbReference type="EMBL" id="LZZI01000025">
    <property type="protein sequence ID" value="OOM62291.1"/>
    <property type="molecule type" value="Genomic_DNA"/>
</dbReference>
<dbReference type="InterPro" id="IPR002125">
    <property type="entry name" value="CMP_dCMP_dom"/>
</dbReference>
<evidence type="ECO:0000256" key="4">
    <source>
        <dbReference type="ARBA" id="ARBA00022723"/>
    </source>
</evidence>
<dbReference type="STRING" id="1520.LF65_05626"/>
<reference evidence="11" key="8">
    <citation type="journal article" date="2022" name="Nat. Biotechnol.">
        <title>Carbon-negative production of acetone and isopropanol by gas fermentation at industrial pilot scale.</title>
        <authorList>
            <person name="Liew F.E."/>
            <person name="Nogle R."/>
            <person name="Abdalla T."/>
            <person name="Rasor B.J."/>
            <person name="Canter C."/>
            <person name="Jensen R.O."/>
            <person name="Wang L."/>
            <person name="Strutz J."/>
            <person name="Chirania P."/>
            <person name="De Tissera S."/>
            <person name="Mueller A.P."/>
            <person name="Ruan Z."/>
            <person name="Gao A."/>
            <person name="Tran L."/>
            <person name="Engle N.L."/>
            <person name="Bromley J.C."/>
            <person name="Daniell J."/>
            <person name="Conrado R."/>
            <person name="Tschaplinski T.J."/>
            <person name="Giannone R.J."/>
            <person name="Hettich R.L."/>
            <person name="Karim A.S."/>
            <person name="Simpson S.D."/>
            <person name="Brown S.D."/>
            <person name="Leang C."/>
            <person name="Jewett M.C."/>
            <person name="Kopke M."/>
        </authorList>
    </citation>
    <scope>NUCLEOTIDE SEQUENCE</scope>
    <source>
        <strain evidence="11">DJ015</strain>
    </source>
</reference>
<reference evidence="12" key="7">
    <citation type="submission" date="2020-11" db="EMBL/GenBank/DDBJ databases">
        <authorList>
            <person name="Thieme N."/>
            <person name="Liebl W."/>
            <person name="Zverlov V."/>
        </authorList>
    </citation>
    <scope>NUCLEOTIDE SEQUENCE</scope>
    <source>
        <strain evidence="12">NT08</strain>
    </source>
</reference>
<evidence type="ECO:0000256" key="6">
    <source>
        <dbReference type="ARBA" id="ARBA00022833"/>
    </source>
</evidence>
<dbReference type="Proteomes" id="UP000190973">
    <property type="component" value="Unassembled WGS sequence"/>
</dbReference>
<dbReference type="AlphaFoldDB" id="A0A0B5QVZ0"/>
<dbReference type="Proteomes" id="UP001194098">
    <property type="component" value="Unassembled WGS sequence"/>
</dbReference>
<comment type="catalytic activity">
    <reaction evidence="7 8">
        <text>adenosine(34) in tRNA + H2O + H(+) = inosine(34) in tRNA + NH4(+)</text>
        <dbReference type="Rhea" id="RHEA:43168"/>
        <dbReference type="Rhea" id="RHEA-COMP:10373"/>
        <dbReference type="Rhea" id="RHEA-COMP:10374"/>
        <dbReference type="ChEBI" id="CHEBI:15377"/>
        <dbReference type="ChEBI" id="CHEBI:15378"/>
        <dbReference type="ChEBI" id="CHEBI:28938"/>
        <dbReference type="ChEBI" id="CHEBI:74411"/>
        <dbReference type="ChEBI" id="CHEBI:82852"/>
        <dbReference type="EC" id="3.5.4.33"/>
    </reaction>
</comment>
<dbReference type="EMBL" id="JADOEF010000001">
    <property type="protein sequence ID" value="MBF7808232.1"/>
    <property type="molecule type" value="Genomic_DNA"/>
</dbReference>
<dbReference type="Proteomes" id="UP000190959">
    <property type="component" value="Unassembled WGS sequence"/>
</dbReference>
<dbReference type="Proteomes" id="UP000031866">
    <property type="component" value="Chromosome"/>
</dbReference>
<dbReference type="OrthoDB" id="9802676at2"/>
<reference evidence="15 17" key="4">
    <citation type="submission" date="2017-02" db="EMBL/GenBank/DDBJ databases">
        <title>Genome sequence of Clostridium beijerinckii Br21.</title>
        <authorList>
            <person name="Fonseca B.C."/>
            <person name="Guazzaroni M.E."/>
            <person name="Riano-Pachon D.M."/>
            <person name="Reginatto V."/>
        </authorList>
    </citation>
    <scope>NUCLEOTIDE SEQUENCE [LARGE SCALE GENOMIC DNA]</scope>
    <source>
        <strain evidence="15 17">Br21</strain>
    </source>
</reference>
<dbReference type="EMBL" id="MWMH01000013">
    <property type="protein sequence ID" value="OOP70704.1"/>
    <property type="molecule type" value="Genomic_DNA"/>
</dbReference>
<dbReference type="Proteomes" id="UP000631418">
    <property type="component" value="Unassembled WGS sequence"/>
</dbReference>
<gene>
    <name evidence="8 14" type="primary">tadA</name>
    <name evidence="15" type="ORF">CBEIBR21_25210</name>
    <name evidence="14" type="ORF">CLBCK_18290</name>
    <name evidence="13" type="ORF">DFH45_002079</name>
    <name evidence="11" type="ORF">HGI39_11765</name>
    <name evidence="12" type="ORF">IS491_06070</name>
    <name evidence="10" type="ORF">LF65_05626</name>
</gene>
<dbReference type="EMBL" id="CP010086">
    <property type="protein sequence ID" value="AJH02133.1"/>
    <property type="molecule type" value="Genomic_DNA"/>
</dbReference>
<evidence type="ECO:0000313" key="17">
    <source>
        <dbReference type="Proteomes" id="UP000190959"/>
    </source>
</evidence>
<evidence type="ECO:0000313" key="15">
    <source>
        <dbReference type="EMBL" id="OOP70704.1"/>
    </source>
</evidence>
<dbReference type="SUPFAM" id="SSF53927">
    <property type="entry name" value="Cytidine deaminase-like"/>
    <property type="match status" value="1"/>
</dbReference>